<keyword evidence="2" id="KW-1185">Reference proteome</keyword>
<comment type="caution">
    <text evidence="1">The sequence shown here is derived from an EMBL/GenBank/DDBJ whole genome shotgun (WGS) entry which is preliminary data.</text>
</comment>
<accession>K6YK47</accession>
<evidence type="ECO:0000313" key="1">
    <source>
        <dbReference type="EMBL" id="GAC16983.1"/>
    </source>
</evidence>
<evidence type="ECO:0000313" key="2">
    <source>
        <dbReference type="Proteomes" id="UP000006334"/>
    </source>
</evidence>
<gene>
    <name evidence="1" type="ORF">GLIP_4372</name>
</gene>
<dbReference type="Proteomes" id="UP000006334">
    <property type="component" value="Unassembled WGS sequence"/>
</dbReference>
<dbReference type="STRING" id="1127673.GLIP_4372"/>
<protein>
    <submittedName>
        <fullName evidence="1">Uncharacterized protein</fullName>
    </submittedName>
</protein>
<name>K6YK47_9ALTE</name>
<reference evidence="1 2" key="1">
    <citation type="journal article" date="2017" name="Antonie Van Leeuwenhoek">
        <title>Rhizobium rhizosphaerae sp. nov., a novel species isolated from rice rhizosphere.</title>
        <authorList>
            <person name="Zhao J.J."/>
            <person name="Zhang J."/>
            <person name="Zhang R.J."/>
            <person name="Zhang C.W."/>
            <person name="Yin H.Q."/>
            <person name="Zhang X.X."/>
        </authorList>
    </citation>
    <scope>NUCLEOTIDE SEQUENCE [LARGE SCALE GENOMIC DNA]</scope>
    <source>
        <strain evidence="1 2">E3</strain>
    </source>
</reference>
<dbReference type="EMBL" id="BAEN01000076">
    <property type="protein sequence ID" value="GAC16983.1"/>
    <property type="molecule type" value="Genomic_DNA"/>
</dbReference>
<proteinExistence type="predicted"/>
<dbReference type="AlphaFoldDB" id="K6YK47"/>
<sequence>MAKVVTAKSDPAKIVKSLLIKQTFASSQHKITAKNLN</sequence>
<organism evidence="1 2">
    <name type="scientific">Aliiglaciecola lipolytica E3</name>
    <dbReference type="NCBI Taxonomy" id="1127673"/>
    <lineage>
        <taxon>Bacteria</taxon>
        <taxon>Pseudomonadati</taxon>
        <taxon>Pseudomonadota</taxon>
        <taxon>Gammaproteobacteria</taxon>
        <taxon>Alteromonadales</taxon>
        <taxon>Alteromonadaceae</taxon>
        <taxon>Aliiglaciecola</taxon>
    </lineage>
</organism>